<dbReference type="OrthoDB" id="2780918at2759"/>
<sequence>MQHVYDTISRSLNLPFARLRNPRRLEDEATAYHQTLNYDLWYRIASYLTIEDARSLAMVCKECHAATLPRLLSSMEPSDESGLQKMCTSLSSSVYYPASLLQGLRIGRKALGAPNLAAGWIRYRFQRKSPIPGALATLLSQAVNLRSLSLQCVEDLIEADARLGDALATLKCLDTLDLLDIGPKTFEVAMRIESRPTAFALHYESRDSTSDDLLRLMEIPLLERVRKLVLYRFQFGNAPINADLAGVKTLRAWPAVEELRLSFCSYLPFHQLFPNLRVLSLWRAWQMADADMSLVAWPPAVPLRRATVDQHNIRCLLGTPVHFLDLKSYFVDREATLSAVRETSPVALSLWCPQGEGTSHEFWSGVISAANAPQARLRYLIITLPVDLHDGLRWLREIAPLLSRTRLLCIRVIVVEMYSFDPAQTRPHCEIANLPTDWQVFFRVAQGALARAVPSLRFVSMLYVPKLAHDVTAYLNKDFNEEDFAWWHVVAHEGCVDSELFDTLPMAIGERIHRHLLSDNFGRTLDLDDNYFLPTAGR</sequence>
<organism evidence="1 2">
    <name type="scientific">Fomitopsis schrenkii</name>
    <name type="common">Brown rot fungus</name>
    <dbReference type="NCBI Taxonomy" id="2126942"/>
    <lineage>
        <taxon>Eukaryota</taxon>
        <taxon>Fungi</taxon>
        <taxon>Dikarya</taxon>
        <taxon>Basidiomycota</taxon>
        <taxon>Agaricomycotina</taxon>
        <taxon>Agaricomycetes</taxon>
        <taxon>Polyporales</taxon>
        <taxon>Fomitopsis</taxon>
    </lineage>
</organism>
<dbReference type="InParanoid" id="S8FED8"/>
<dbReference type="STRING" id="743788.S8FED8"/>
<dbReference type="HOGENOM" id="CLU_037873_0_0_1"/>
<keyword evidence="2" id="KW-1185">Reference proteome</keyword>
<protein>
    <recommendedName>
        <fullName evidence="3">F-box domain-containing protein</fullName>
    </recommendedName>
</protein>
<evidence type="ECO:0000313" key="1">
    <source>
        <dbReference type="EMBL" id="EPS96769.1"/>
    </source>
</evidence>
<gene>
    <name evidence="1" type="ORF">FOMPIDRAFT_100627</name>
</gene>
<dbReference type="AlphaFoldDB" id="S8FED8"/>
<accession>S8FED8</accession>
<dbReference type="Proteomes" id="UP000015241">
    <property type="component" value="Unassembled WGS sequence"/>
</dbReference>
<name>S8FED8_FOMSC</name>
<evidence type="ECO:0008006" key="3">
    <source>
        <dbReference type="Google" id="ProtNLM"/>
    </source>
</evidence>
<dbReference type="EMBL" id="KE504184">
    <property type="protein sequence ID" value="EPS96769.1"/>
    <property type="molecule type" value="Genomic_DNA"/>
</dbReference>
<reference evidence="1 2" key="1">
    <citation type="journal article" date="2012" name="Science">
        <title>The Paleozoic origin of enzymatic lignin decomposition reconstructed from 31 fungal genomes.</title>
        <authorList>
            <person name="Floudas D."/>
            <person name="Binder M."/>
            <person name="Riley R."/>
            <person name="Barry K."/>
            <person name="Blanchette R.A."/>
            <person name="Henrissat B."/>
            <person name="Martinez A.T."/>
            <person name="Otillar R."/>
            <person name="Spatafora J.W."/>
            <person name="Yadav J.S."/>
            <person name="Aerts A."/>
            <person name="Benoit I."/>
            <person name="Boyd A."/>
            <person name="Carlson A."/>
            <person name="Copeland A."/>
            <person name="Coutinho P.M."/>
            <person name="de Vries R.P."/>
            <person name="Ferreira P."/>
            <person name="Findley K."/>
            <person name="Foster B."/>
            <person name="Gaskell J."/>
            <person name="Glotzer D."/>
            <person name="Gorecki P."/>
            <person name="Heitman J."/>
            <person name="Hesse C."/>
            <person name="Hori C."/>
            <person name="Igarashi K."/>
            <person name="Jurgens J.A."/>
            <person name="Kallen N."/>
            <person name="Kersten P."/>
            <person name="Kohler A."/>
            <person name="Kuees U."/>
            <person name="Kumar T.K.A."/>
            <person name="Kuo A."/>
            <person name="LaButti K."/>
            <person name="Larrondo L.F."/>
            <person name="Lindquist E."/>
            <person name="Ling A."/>
            <person name="Lombard V."/>
            <person name="Lucas S."/>
            <person name="Lundell T."/>
            <person name="Martin R."/>
            <person name="McLaughlin D.J."/>
            <person name="Morgenstern I."/>
            <person name="Morin E."/>
            <person name="Murat C."/>
            <person name="Nagy L.G."/>
            <person name="Nolan M."/>
            <person name="Ohm R.A."/>
            <person name="Patyshakuliyeva A."/>
            <person name="Rokas A."/>
            <person name="Ruiz-Duenas F.J."/>
            <person name="Sabat G."/>
            <person name="Salamov A."/>
            <person name="Samejima M."/>
            <person name="Schmutz J."/>
            <person name="Slot J.C."/>
            <person name="St John F."/>
            <person name="Stenlid J."/>
            <person name="Sun H."/>
            <person name="Sun S."/>
            <person name="Syed K."/>
            <person name="Tsang A."/>
            <person name="Wiebenga A."/>
            <person name="Young D."/>
            <person name="Pisabarro A."/>
            <person name="Eastwood D.C."/>
            <person name="Martin F."/>
            <person name="Cullen D."/>
            <person name="Grigoriev I.V."/>
            <person name="Hibbett D.S."/>
        </authorList>
    </citation>
    <scope>NUCLEOTIDE SEQUENCE</scope>
    <source>
        <strain evidence="2">FP-58527</strain>
    </source>
</reference>
<proteinExistence type="predicted"/>
<evidence type="ECO:0000313" key="2">
    <source>
        <dbReference type="Proteomes" id="UP000015241"/>
    </source>
</evidence>